<gene>
    <name evidence="2" type="ORF">Vretifemale_15394</name>
</gene>
<reference evidence="2" key="1">
    <citation type="journal article" date="2021" name="Proc. Natl. Acad. Sci. U.S.A.">
        <title>Three genomes in the algal genus Volvox reveal the fate of a haploid sex-determining region after a transition to homothallism.</title>
        <authorList>
            <person name="Yamamoto K."/>
            <person name="Hamaji T."/>
            <person name="Kawai-Toyooka H."/>
            <person name="Matsuzaki R."/>
            <person name="Takahashi F."/>
            <person name="Nishimura Y."/>
            <person name="Kawachi M."/>
            <person name="Noguchi H."/>
            <person name="Minakuchi Y."/>
            <person name="Umen J.G."/>
            <person name="Toyoda A."/>
            <person name="Nozaki H."/>
        </authorList>
    </citation>
    <scope>NUCLEOTIDE SEQUENCE</scope>
    <source>
        <strain evidence="2">NIES-3786</strain>
    </source>
</reference>
<feature type="region of interest" description="Disordered" evidence="1">
    <location>
        <begin position="45"/>
        <end position="119"/>
    </location>
</feature>
<name>A0A8J4FSN1_9CHLO</name>
<feature type="compositionally biased region" description="Low complexity" evidence="1">
    <location>
        <begin position="62"/>
        <end position="73"/>
    </location>
</feature>
<evidence type="ECO:0000313" key="3">
    <source>
        <dbReference type="Proteomes" id="UP000747110"/>
    </source>
</evidence>
<protein>
    <submittedName>
        <fullName evidence="2">Uncharacterized protein</fullName>
    </submittedName>
</protein>
<proteinExistence type="predicted"/>
<keyword evidence="3" id="KW-1185">Reference proteome</keyword>
<comment type="caution">
    <text evidence="2">The sequence shown here is derived from an EMBL/GenBank/DDBJ whole genome shotgun (WGS) entry which is preliminary data.</text>
</comment>
<sequence length="119" mass="12752">HGNLLHDQDAFSSSWRIWIFHGTDELQPVGPAVPCALPHMATEMKEAQEPSTVQIPTRQYWGRGLSRGSRAAGPYPLRAPQNAPGALASPDPGPQASAVWVRTAPTGSPRRGAPPQKIS</sequence>
<dbReference type="AlphaFoldDB" id="A0A8J4FSN1"/>
<dbReference type="Proteomes" id="UP000747110">
    <property type="component" value="Unassembled WGS sequence"/>
</dbReference>
<organism evidence="2 3">
    <name type="scientific">Volvox reticuliferus</name>
    <dbReference type="NCBI Taxonomy" id="1737510"/>
    <lineage>
        <taxon>Eukaryota</taxon>
        <taxon>Viridiplantae</taxon>
        <taxon>Chlorophyta</taxon>
        <taxon>core chlorophytes</taxon>
        <taxon>Chlorophyceae</taxon>
        <taxon>CS clade</taxon>
        <taxon>Chlamydomonadales</taxon>
        <taxon>Volvocaceae</taxon>
        <taxon>Volvox</taxon>
    </lineage>
</organism>
<feature type="non-terminal residue" evidence="2">
    <location>
        <position position="1"/>
    </location>
</feature>
<evidence type="ECO:0000313" key="2">
    <source>
        <dbReference type="EMBL" id="GIL87316.1"/>
    </source>
</evidence>
<dbReference type="EMBL" id="BNCP01000039">
    <property type="protein sequence ID" value="GIL87316.1"/>
    <property type="molecule type" value="Genomic_DNA"/>
</dbReference>
<accession>A0A8J4FSN1</accession>
<evidence type="ECO:0000256" key="1">
    <source>
        <dbReference type="SAM" id="MobiDB-lite"/>
    </source>
</evidence>